<organism evidence="2 3">
    <name type="scientific">Sphingomonas hominis</name>
    <dbReference type="NCBI Taxonomy" id="2741495"/>
    <lineage>
        <taxon>Bacteria</taxon>
        <taxon>Pseudomonadati</taxon>
        <taxon>Pseudomonadota</taxon>
        <taxon>Alphaproteobacteria</taxon>
        <taxon>Sphingomonadales</taxon>
        <taxon>Sphingomonadaceae</taxon>
        <taxon>Sphingomonas</taxon>
    </lineage>
</organism>
<sequence length="130" mass="14154">MSRTLKALTIVTLIAFEANALACFTPTRFTVDGETYDAVVVVTVSDEANATRSGLIKAKVEKVLTGPYEQRIIDLPWMVSDAKGICPSSSPFLHKGEQATVYLKRDDQPLKSRAPSGFIVAGWMPLAPVR</sequence>
<dbReference type="EMBL" id="JABULH010000001">
    <property type="protein sequence ID" value="NTS64022.1"/>
    <property type="molecule type" value="Genomic_DNA"/>
</dbReference>
<keyword evidence="1" id="KW-0732">Signal</keyword>
<feature type="chain" id="PRO_5046796986" description="DUF2141 domain-containing protein" evidence="1">
    <location>
        <begin position="23"/>
        <end position="130"/>
    </location>
</feature>
<dbReference type="Proteomes" id="UP000621447">
    <property type="component" value="Unassembled WGS sequence"/>
</dbReference>
<dbReference type="RefSeq" id="WP_174192092.1">
    <property type="nucleotide sequence ID" value="NZ_JABULH010000001.1"/>
</dbReference>
<feature type="signal peptide" evidence="1">
    <location>
        <begin position="1"/>
        <end position="22"/>
    </location>
</feature>
<name>A0ABX2JHW1_9SPHN</name>
<proteinExistence type="predicted"/>
<keyword evidence="3" id="KW-1185">Reference proteome</keyword>
<reference evidence="2 3" key="1">
    <citation type="submission" date="2020-06" db="EMBL/GenBank/DDBJ databases">
        <title>Sphingomonas hominis sp. nov., a member of the Sphingomonas, isolated from the hair of a 22-year-old girl.</title>
        <authorList>
            <person name="Zhang D.-F."/>
            <person name="Cui X.-W."/>
        </authorList>
    </citation>
    <scope>NUCLEOTIDE SEQUENCE [LARGE SCALE GENOMIC DNA]</scope>
    <source>
        <strain evidence="2 3">HHU CXW</strain>
    </source>
</reference>
<protein>
    <recommendedName>
        <fullName evidence="4">DUF2141 domain-containing protein</fullName>
    </recommendedName>
</protein>
<gene>
    <name evidence="2" type="ORF">HRV97_02455</name>
</gene>
<evidence type="ECO:0000313" key="3">
    <source>
        <dbReference type="Proteomes" id="UP000621447"/>
    </source>
</evidence>
<evidence type="ECO:0000256" key="1">
    <source>
        <dbReference type="SAM" id="SignalP"/>
    </source>
</evidence>
<accession>A0ABX2JHW1</accession>
<evidence type="ECO:0008006" key="4">
    <source>
        <dbReference type="Google" id="ProtNLM"/>
    </source>
</evidence>
<comment type="caution">
    <text evidence="2">The sequence shown here is derived from an EMBL/GenBank/DDBJ whole genome shotgun (WGS) entry which is preliminary data.</text>
</comment>
<evidence type="ECO:0000313" key="2">
    <source>
        <dbReference type="EMBL" id="NTS64022.1"/>
    </source>
</evidence>